<evidence type="ECO:0000313" key="2">
    <source>
        <dbReference type="EMBL" id="RYP04798.1"/>
    </source>
</evidence>
<proteinExistence type="predicted"/>
<sequence>MRVSPSRKARVRPRITNFDKANAEDGFKGCEETQLEEFRRKAVRKSLAKEIEELGKAILSGEAAKKCLRMALNEKEEAEELREQAQDEADKKRDEFEALIALQKGLIYRIQDSMTALPRFY</sequence>
<keyword evidence="1" id="KW-0175">Coiled coil</keyword>
<name>A0A4Q4TE12_9PEZI</name>
<organism evidence="2 3">
    <name type="scientific">Monosporascus ibericus</name>
    <dbReference type="NCBI Taxonomy" id="155417"/>
    <lineage>
        <taxon>Eukaryota</taxon>
        <taxon>Fungi</taxon>
        <taxon>Dikarya</taxon>
        <taxon>Ascomycota</taxon>
        <taxon>Pezizomycotina</taxon>
        <taxon>Sordariomycetes</taxon>
        <taxon>Xylariomycetidae</taxon>
        <taxon>Xylariales</taxon>
        <taxon>Xylariales incertae sedis</taxon>
        <taxon>Monosporascus</taxon>
    </lineage>
</organism>
<protein>
    <submittedName>
        <fullName evidence="2">Uncharacterized protein</fullName>
    </submittedName>
</protein>
<gene>
    <name evidence="2" type="ORF">DL764_004214</name>
</gene>
<feature type="coiled-coil region" evidence="1">
    <location>
        <begin position="64"/>
        <end position="102"/>
    </location>
</feature>
<evidence type="ECO:0000313" key="3">
    <source>
        <dbReference type="Proteomes" id="UP000293360"/>
    </source>
</evidence>
<accession>A0A4Q4TE12</accession>
<dbReference type="OrthoDB" id="4745801at2759"/>
<comment type="caution">
    <text evidence="2">The sequence shown here is derived from an EMBL/GenBank/DDBJ whole genome shotgun (WGS) entry which is preliminary data.</text>
</comment>
<dbReference type="EMBL" id="QJNU01000194">
    <property type="protein sequence ID" value="RYP04798.1"/>
    <property type="molecule type" value="Genomic_DNA"/>
</dbReference>
<dbReference type="AlphaFoldDB" id="A0A4Q4TE12"/>
<evidence type="ECO:0000256" key="1">
    <source>
        <dbReference type="SAM" id="Coils"/>
    </source>
</evidence>
<reference evidence="2 3" key="1">
    <citation type="submission" date="2018-06" db="EMBL/GenBank/DDBJ databases">
        <title>Complete Genomes of Monosporascus.</title>
        <authorList>
            <person name="Robinson A.J."/>
            <person name="Natvig D.O."/>
        </authorList>
    </citation>
    <scope>NUCLEOTIDE SEQUENCE [LARGE SCALE GENOMIC DNA]</scope>
    <source>
        <strain evidence="2 3">CBS 110550</strain>
    </source>
</reference>
<keyword evidence="3" id="KW-1185">Reference proteome</keyword>
<dbReference type="Proteomes" id="UP000293360">
    <property type="component" value="Unassembled WGS sequence"/>
</dbReference>